<feature type="compositionally biased region" description="Low complexity" evidence="1">
    <location>
        <begin position="35"/>
        <end position="55"/>
    </location>
</feature>
<feature type="non-terminal residue" evidence="2">
    <location>
        <position position="1"/>
    </location>
</feature>
<sequence length="68" mass="7687">TCGHLKPQFHNLVSQTPRERDREPLLSFSEPLKLPTPRSAAAPATRKAPSTTKPAQLSQWQVFVKNMY</sequence>
<feature type="region of interest" description="Disordered" evidence="1">
    <location>
        <begin position="1"/>
        <end position="55"/>
    </location>
</feature>
<comment type="caution">
    <text evidence="2">The sequence shown here is derived from an EMBL/GenBank/DDBJ whole genome shotgun (WGS) entry which is preliminary data.</text>
</comment>
<reference evidence="3" key="1">
    <citation type="submission" date="2016-06" db="EMBL/GenBank/DDBJ databases">
        <title>Parallel loss of symbiosis genes in relatives of nitrogen-fixing non-legume Parasponia.</title>
        <authorList>
            <person name="Van Velzen R."/>
            <person name="Holmer R."/>
            <person name="Bu F."/>
            <person name="Rutten L."/>
            <person name="Van Zeijl A."/>
            <person name="Liu W."/>
            <person name="Santuari L."/>
            <person name="Cao Q."/>
            <person name="Sharma T."/>
            <person name="Shen D."/>
            <person name="Roswanjaya Y."/>
            <person name="Wardhani T."/>
            <person name="Kalhor M.S."/>
            <person name="Jansen J."/>
            <person name="Van den Hoogen J."/>
            <person name="Gungor B."/>
            <person name="Hartog M."/>
            <person name="Hontelez J."/>
            <person name="Verver J."/>
            <person name="Yang W.-C."/>
            <person name="Schijlen E."/>
            <person name="Repin R."/>
            <person name="Schilthuizen M."/>
            <person name="Schranz E."/>
            <person name="Heidstra R."/>
            <person name="Miyata K."/>
            <person name="Fedorova E."/>
            <person name="Kohlen W."/>
            <person name="Bisseling T."/>
            <person name="Smit S."/>
            <person name="Geurts R."/>
        </authorList>
    </citation>
    <scope>NUCLEOTIDE SEQUENCE [LARGE SCALE GENOMIC DNA]</scope>
    <source>
        <strain evidence="3">cv. RG33-2</strain>
    </source>
</reference>
<gene>
    <name evidence="2" type="ORF">TorRG33x02_155600</name>
</gene>
<organism evidence="2 3">
    <name type="scientific">Trema orientale</name>
    <name type="common">Charcoal tree</name>
    <name type="synonym">Celtis orientalis</name>
    <dbReference type="NCBI Taxonomy" id="63057"/>
    <lineage>
        <taxon>Eukaryota</taxon>
        <taxon>Viridiplantae</taxon>
        <taxon>Streptophyta</taxon>
        <taxon>Embryophyta</taxon>
        <taxon>Tracheophyta</taxon>
        <taxon>Spermatophyta</taxon>
        <taxon>Magnoliopsida</taxon>
        <taxon>eudicotyledons</taxon>
        <taxon>Gunneridae</taxon>
        <taxon>Pentapetalae</taxon>
        <taxon>rosids</taxon>
        <taxon>fabids</taxon>
        <taxon>Rosales</taxon>
        <taxon>Cannabaceae</taxon>
        <taxon>Trema</taxon>
    </lineage>
</organism>
<dbReference type="InParanoid" id="A0A2P5ET24"/>
<name>A0A2P5ET24_TREOI</name>
<evidence type="ECO:0000313" key="2">
    <source>
        <dbReference type="EMBL" id="PON88655.1"/>
    </source>
</evidence>
<proteinExistence type="predicted"/>
<dbReference type="AlphaFoldDB" id="A0A2P5ET24"/>
<dbReference type="EMBL" id="JXTC01000103">
    <property type="protein sequence ID" value="PON88655.1"/>
    <property type="molecule type" value="Genomic_DNA"/>
</dbReference>
<evidence type="ECO:0000313" key="3">
    <source>
        <dbReference type="Proteomes" id="UP000237000"/>
    </source>
</evidence>
<keyword evidence="3" id="KW-1185">Reference proteome</keyword>
<protein>
    <submittedName>
        <fullName evidence="2">Uncharacterized protein</fullName>
    </submittedName>
</protein>
<dbReference type="Proteomes" id="UP000237000">
    <property type="component" value="Unassembled WGS sequence"/>
</dbReference>
<accession>A0A2P5ET24</accession>
<evidence type="ECO:0000256" key="1">
    <source>
        <dbReference type="SAM" id="MobiDB-lite"/>
    </source>
</evidence>